<dbReference type="Gene3D" id="3.10.129.110">
    <property type="entry name" value="Polyketide synthase dehydratase"/>
    <property type="match status" value="1"/>
</dbReference>
<dbReference type="Gene3D" id="3.40.366.10">
    <property type="entry name" value="Malonyl-Coenzyme A Acyl Carrier Protein, domain 2"/>
    <property type="match status" value="1"/>
</dbReference>
<dbReference type="PANTHER" id="PTHR43775">
    <property type="entry name" value="FATTY ACID SYNTHASE"/>
    <property type="match status" value="1"/>
</dbReference>
<dbReference type="Pfam" id="PF22621">
    <property type="entry name" value="CurL-like_PKS_C"/>
    <property type="match status" value="1"/>
</dbReference>
<reference evidence="6 7" key="1">
    <citation type="submission" date="2018-11" db="EMBL/GenBank/DDBJ databases">
        <title>The Potential of Streptomyces as Biocontrol Agents against the Tomato grey mould, Botrytis cinerea (Gray mold) Frontiers in Microbiology.</title>
        <authorList>
            <person name="Li D."/>
        </authorList>
    </citation>
    <scope>NUCLEOTIDE SEQUENCE [LARGE SCALE GENOMIC DNA]</scope>
    <source>
        <strain evidence="6 7">NEAU-LD23</strain>
    </source>
</reference>
<dbReference type="SMART" id="SM00827">
    <property type="entry name" value="PKS_AT"/>
    <property type="match status" value="1"/>
</dbReference>
<dbReference type="Pfam" id="PF00698">
    <property type="entry name" value="Acyl_transf_1"/>
    <property type="match status" value="1"/>
</dbReference>
<comment type="caution">
    <text evidence="4">Lacks conserved residue(s) required for the propagation of feature annotation.</text>
</comment>
<evidence type="ECO:0000256" key="4">
    <source>
        <dbReference type="PROSITE-ProRule" id="PRU01363"/>
    </source>
</evidence>
<feature type="domain" description="PKS/mFAS DH" evidence="5">
    <location>
        <begin position="462"/>
        <end position="742"/>
    </location>
</feature>
<keyword evidence="3" id="KW-0597">Phosphoprotein</keyword>
<dbReference type="PANTHER" id="PTHR43775:SF37">
    <property type="entry name" value="SI:DKEY-61P9.11"/>
    <property type="match status" value="1"/>
</dbReference>
<keyword evidence="7" id="KW-1185">Reference proteome</keyword>
<dbReference type="InterPro" id="IPR049900">
    <property type="entry name" value="PKS_mFAS_DH"/>
</dbReference>
<evidence type="ECO:0000256" key="1">
    <source>
        <dbReference type="ARBA" id="ARBA00004792"/>
    </source>
</evidence>
<evidence type="ECO:0000259" key="5">
    <source>
        <dbReference type="PROSITE" id="PS52019"/>
    </source>
</evidence>
<dbReference type="Pfam" id="PF14765">
    <property type="entry name" value="PS-DH"/>
    <property type="match status" value="1"/>
</dbReference>
<accession>A0A3M8V522</accession>
<dbReference type="SUPFAM" id="SSF52151">
    <property type="entry name" value="FabD/lysophospholipase-like"/>
    <property type="match status" value="1"/>
</dbReference>
<dbReference type="SMART" id="SM00826">
    <property type="entry name" value="PKS_DH"/>
    <property type="match status" value="1"/>
</dbReference>
<protein>
    <submittedName>
        <fullName evidence="6">Acyltransferase domain-containing protein</fullName>
    </submittedName>
</protein>
<organism evidence="6 7">
    <name type="scientific">Streptomyces botrytidirepellens</name>
    <dbReference type="NCBI Taxonomy" id="2486417"/>
    <lineage>
        <taxon>Bacteria</taxon>
        <taxon>Bacillati</taxon>
        <taxon>Actinomycetota</taxon>
        <taxon>Actinomycetes</taxon>
        <taxon>Kitasatosporales</taxon>
        <taxon>Streptomycetaceae</taxon>
        <taxon>Streptomyces</taxon>
    </lineage>
</organism>
<proteinExistence type="predicted"/>
<dbReference type="GO" id="GO:0005886">
    <property type="term" value="C:plasma membrane"/>
    <property type="evidence" value="ECO:0007669"/>
    <property type="project" value="TreeGrafter"/>
</dbReference>
<comment type="pathway">
    <text evidence="1">Antibiotic biosynthesis.</text>
</comment>
<keyword evidence="6" id="KW-0808">Transferase</keyword>
<dbReference type="InterPro" id="IPR016035">
    <property type="entry name" value="Acyl_Trfase/lysoPLipase"/>
</dbReference>
<dbReference type="InterPro" id="IPR049551">
    <property type="entry name" value="PKS_DH_C"/>
</dbReference>
<dbReference type="InterPro" id="IPR014043">
    <property type="entry name" value="Acyl_transferase_dom"/>
</dbReference>
<feature type="region of interest" description="N-terminal hotdog fold" evidence="4">
    <location>
        <begin position="462"/>
        <end position="591"/>
    </location>
</feature>
<dbReference type="InterPro" id="IPR042104">
    <property type="entry name" value="PKS_dehydratase_sf"/>
</dbReference>
<sequence length="753" mass="79739">FAATPAEPAGAAAPAEPVSAHPAPRLLVLSARSSAALRRMAGRYAEHLGPGGPGRADSLEHICATAATRRAAHPYRLWVVGDSHDDLADKLRALAEGRPIRDGGTGEAGFGEPKRTAFVFAGQGSQCAGMARDLLDSSPAFRAEMEACDRAIRDELGWSVIELLRDAAVPFPTGVATVQPALWAVQVSLAAAWREAGVAPQLCLGHSMGEAAAAYVSGALTLRDAAAVICRRSSLMERAAGRGAMLAVELPARQARDIAAAYGDDVCVAAENAPSASVLAGDHRALTEIAEGLEERGALSRMVRVDVASHSPAMDPLLDELRERLTDITPAETRTGMLSTVHTTPVRGPELDGTYWAENLRRVVRFAPAVREAARQTGTVFVEVGPHPLLVTAVEETLADADLDGAAVGTLRRDSDGRTDLLRATGQVFAAGGAVDWTAWYAADHPVVPLPAYPWDAVRFRREARGPEAAARGAAPYIRRIDPAAWAADTWGGGIRVRGVAPVPPAVYCATMLEAAREAGHDEALTLRQLTVGEEPLLLDALPDADLRVTLTGPGAEAAEGLRAVVEFRTAGGTEWRRAAAARLVAAREEGPRDASWALDAVLGRCRDHRSAEEFRELAARRGFAVGEPFHAVERLWRGGGVVAARMRRPKVAGPAAWEAGLLPLLAALPPVADGRPYVPGAIESIRLPAALPDDFWTLCRFTPERGERPARADVRMIAHDGRLLAEFSGIRMRRLGPARQAGPASGGPALRA</sequence>
<dbReference type="InterPro" id="IPR016036">
    <property type="entry name" value="Malonyl_transacylase_ACP-bd"/>
</dbReference>
<dbReference type="SUPFAM" id="SSF55048">
    <property type="entry name" value="Probable ACP-binding domain of malonyl-CoA ACP transacylase"/>
    <property type="match status" value="1"/>
</dbReference>
<dbReference type="InterPro" id="IPR050091">
    <property type="entry name" value="PKS_NRPS_Biosynth_Enz"/>
</dbReference>
<dbReference type="Gene3D" id="3.30.70.3290">
    <property type="match status" value="1"/>
</dbReference>
<dbReference type="GO" id="GO:0004312">
    <property type="term" value="F:fatty acid synthase activity"/>
    <property type="evidence" value="ECO:0007669"/>
    <property type="project" value="TreeGrafter"/>
</dbReference>
<name>A0A3M8V522_9ACTN</name>
<dbReference type="PROSITE" id="PS52019">
    <property type="entry name" value="PKS_MFAS_DH"/>
    <property type="match status" value="1"/>
</dbReference>
<dbReference type="InterPro" id="IPR001227">
    <property type="entry name" value="Ac_transferase_dom_sf"/>
</dbReference>
<evidence type="ECO:0000256" key="3">
    <source>
        <dbReference type="ARBA" id="ARBA00022553"/>
    </source>
</evidence>
<dbReference type="GO" id="GO:0006633">
    <property type="term" value="P:fatty acid biosynthetic process"/>
    <property type="evidence" value="ECO:0007669"/>
    <property type="project" value="TreeGrafter"/>
</dbReference>
<evidence type="ECO:0000313" key="6">
    <source>
        <dbReference type="EMBL" id="RNG12692.1"/>
    </source>
</evidence>
<feature type="non-terminal residue" evidence="6">
    <location>
        <position position="753"/>
    </location>
</feature>
<dbReference type="InterPro" id="IPR020807">
    <property type="entry name" value="PKS_DH"/>
</dbReference>
<keyword evidence="2" id="KW-0596">Phosphopantetheine</keyword>
<dbReference type="GO" id="GO:0071770">
    <property type="term" value="P:DIM/DIP cell wall layer assembly"/>
    <property type="evidence" value="ECO:0007669"/>
    <property type="project" value="TreeGrafter"/>
</dbReference>
<dbReference type="RefSeq" id="WP_123105423.1">
    <property type="nucleotide sequence ID" value="NZ_RIBZ01000506.1"/>
</dbReference>
<gene>
    <name evidence="6" type="ORF">EEJ42_32090</name>
</gene>
<feature type="region of interest" description="C-terminal hotdog fold" evidence="4">
    <location>
        <begin position="607"/>
        <end position="742"/>
    </location>
</feature>
<evidence type="ECO:0000313" key="7">
    <source>
        <dbReference type="Proteomes" id="UP000275401"/>
    </source>
</evidence>
<comment type="caution">
    <text evidence="6">The sequence shown here is derived from an EMBL/GenBank/DDBJ whole genome shotgun (WGS) entry which is preliminary data.</text>
</comment>
<dbReference type="AlphaFoldDB" id="A0A3M8V522"/>
<dbReference type="GO" id="GO:0005737">
    <property type="term" value="C:cytoplasm"/>
    <property type="evidence" value="ECO:0007669"/>
    <property type="project" value="TreeGrafter"/>
</dbReference>
<feature type="non-terminal residue" evidence="6">
    <location>
        <position position="1"/>
    </location>
</feature>
<dbReference type="Proteomes" id="UP000275401">
    <property type="component" value="Unassembled WGS sequence"/>
</dbReference>
<evidence type="ECO:0000256" key="2">
    <source>
        <dbReference type="ARBA" id="ARBA00022450"/>
    </source>
</evidence>
<keyword evidence="6" id="KW-0012">Acyltransferase</keyword>
<dbReference type="EMBL" id="RIBZ01000506">
    <property type="protein sequence ID" value="RNG12692.1"/>
    <property type="molecule type" value="Genomic_DNA"/>
</dbReference>